<keyword evidence="2" id="KW-0808">Transferase</keyword>
<sequence length="230" mass="26091">MKLIKYTSLLKNFSIYFTEVILLNLLAFDTSGSWLTIVLKYGEEIKFSESKSLKRQSDTLMKEIDELLDSYDLSISKIDLIGCVIGPGNFTGLRSGIAVAKAIAFSLSLPVVGLKYFDCFKSTDPVVMIRKARKNWWYASEFDGKGWQCDLLPSEELKKFNGKMIFSEEQIAGIYSKVIEGPIISGYDLVEATLKNFNESRNLYDHISVKPFYVQKPIAEEKVGEKPYEV</sequence>
<dbReference type="NCBIfam" id="TIGR03725">
    <property type="entry name" value="T6A_YeaZ"/>
    <property type="match status" value="1"/>
</dbReference>
<dbReference type="Gene3D" id="3.30.420.200">
    <property type="match status" value="1"/>
</dbReference>
<proteinExistence type="predicted"/>
<dbReference type="EMBL" id="DTPE01000032">
    <property type="protein sequence ID" value="HGE74648.1"/>
    <property type="molecule type" value="Genomic_DNA"/>
</dbReference>
<dbReference type="GO" id="GO:0002949">
    <property type="term" value="P:tRNA threonylcarbamoyladenosine modification"/>
    <property type="evidence" value="ECO:0007669"/>
    <property type="project" value="InterPro"/>
</dbReference>
<dbReference type="InterPro" id="IPR000905">
    <property type="entry name" value="Gcp-like_dom"/>
</dbReference>
<evidence type="ECO:0000259" key="1">
    <source>
        <dbReference type="Pfam" id="PF00814"/>
    </source>
</evidence>
<dbReference type="Pfam" id="PF00814">
    <property type="entry name" value="TsaD"/>
    <property type="match status" value="1"/>
</dbReference>
<accession>A0A7V3RDL3</accession>
<dbReference type="Gene3D" id="3.30.420.40">
    <property type="match status" value="1"/>
</dbReference>
<gene>
    <name evidence="2" type="primary">tsaB</name>
    <name evidence="2" type="ORF">ENX73_00795</name>
</gene>
<comment type="caution">
    <text evidence="2">The sequence shown here is derived from an EMBL/GenBank/DDBJ whole genome shotgun (WGS) entry which is preliminary data.</text>
</comment>
<name>A0A7V3RDL3_9BACT</name>
<dbReference type="AlphaFoldDB" id="A0A7V3RDL3"/>
<dbReference type="InterPro" id="IPR043129">
    <property type="entry name" value="ATPase_NBD"/>
</dbReference>
<reference evidence="2" key="1">
    <citation type="journal article" date="2020" name="mSystems">
        <title>Genome- and Community-Level Interaction Insights into Carbon Utilization and Element Cycling Functions of Hydrothermarchaeota in Hydrothermal Sediment.</title>
        <authorList>
            <person name="Zhou Z."/>
            <person name="Liu Y."/>
            <person name="Xu W."/>
            <person name="Pan J."/>
            <person name="Luo Z.H."/>
            <person name="Li M."/>
        </authorList>
    </citation>
    <scope>NUCLEOTIDE SEQUENCE [LARGE SCALE GENOMIC DNA]</scope>
    <source>
        <strain evidence="2">SpSt-966</strain>
    </source>
</reference>
<protein>
    <submittedName>
        <fullName evidence="2">tRNA (Adenosine(37)-N6)-threonylcarbamoyltransferase complex dimerization subunit type 1 TsaB</fullName>
    </submittedName>
</protein>
<feature type="domain" description="Gcp-like" evidence="1">
    <location>
        <begin position="55"/>
        <end position="160"/>
    </location>
</feature>
<organism evidence="2">
    <name type="scientific">Mesoaciditoga lauensis</name>
    <dbReference type="NCBI Taxonomy" id="1495039"/>
    <lineage>
        <taxon>Bacteria</taxon>
        <taxon>Thermotogati</taxon>
        <taxon>Thermotogota</taxon>
        <taxon>Thermotogae</taxon>
        <taxon>Mesoaciditogales</taxon>
        <taxon>Mesoaciditogaceae</taxon>
        <taxon>Mesoaciditoga</taxon>
    </lineage>
</organism>
<dbReference type="GO" id="GO:0016740">
    <property type="term" value="F:transferase activity"/>
    <property type="evidence" value="ECO:0007669"/>
    <property type="project" value="UniProtKB-KW"/>
</dbReference>
<dbReference type="SUPFAM" id="SSF53067">
    <property type="entry name" value="Actin-like ATPase domain"/>
    <property type="match status" value="1"/>
</dbReference>
<dbReference type="InterPro" id="IPR022496">
    <property type="entry name" value="T6A_TsaB"/>
</dbReference>
<evidence type="ECO:0000313" key="2">
    <source>
        <dbReference type="EMBL" id="HGE74648.1"/>
    </source>
</evidence>